<dbReference type="AlphaFoldDB" id="A0A239KFM9"/>
<dbReference type="GO" id="GO:0016787">
    <property type="term" value="F:hydrolase activity"/>
    <property type="evidence" value="ECO:0007669"/>
    <property type="project" value="UniProtKB-KW"/>
</dbReference>
<keyword evidence="2" id="KW-1185">Reference proteome</keyword>
<evidence type="ECO:0000313" key="2">
    <source>
        <dbReference type="Proteomes" id="UP000198327"/>
    </source>
</evidence>
<reference evidence="2" key="1">
    <citation type="submission" date="2017-06" db="EMBL/GenBank/DDBJ databases">
        <authorList>
            <person name="Varghese N."/>
            <person name="Submissions S."/>
        </authorList>
    </citation>
    <scope>NUCLEOTIDE SEQUENCE [LARGE SCALE GENOMIC DNA]</scope>
    <source>
        <strain evidence="2">JCM 23211</strain>
    </source>
</reference>
<dbReference type="EMBL" id="FZOW01000010">
    <property type="protein sequence ID" value="SNT16512.1"/>
    <property type="molecule type" value="Genomic_DNA"/>
</dbReference>
<dbReference type="InterPro" id="IPR027595">
    <property type="entry name" value="CHP04338"/>
</dbReference>
<organism evidence="1 2">
    <name type="scientific">Rhodococcoides kyotonense</name>
    <dbReference type="NCBI Taxonomy" id="398843"/>
    <lineage>
        <taxon>Bacteria</taxon>
        <taxon>Bacillati</taxon>
        <taxon>Actinomycetota</taxon>
        <taxon>Actinomycetes</taxon>
        <taxon>Mycobacteriales</taxon>
        <taxon>Nocardiaceae</taxon>
        <taxon>Rhodococcoides</taxon>
    </lineage>
</organism>
<accession>A0A239KFM9</accession>
<evidence type="ECO:0000313" key="1">
    <source>
        <dbReference type="EMBL" id="SNT16512.1"/>
    </source>
</evidence>
<dbReference type="Proteomes" id="UP000198327">
    <property type="component" value="Unassembled WGS sequence"/>
</dbReference>
<gene>
    <name evidence="1" type="ORF">SAMN05421642_110117</name>
</gene>
<proteinExistence type="predicted"/>
<keyword evidence="1" id="KW-0378">Hydrolase</keyword>
<protein>
    <submittedName>
        <fullName evidence="1">Putative metallohydrolase, TIGR04338 family</fullName>
    </submittedName>
</protein>
<dbReference type="NCBIfam" id="TIGR04338">
    <property type="entry name" value="HEXXH_Rv0185"/>
    <property type="match status" value="1"/>
</dbReference>
<dbReference type="STRING" id="398843.A3K89_11065"/>
<sequence length="170" mass="19553">MKTRDSQRSKVYEAESTVRLMFDRADERNLRTVQIHGSTITLPIERKFASIESVQAYVDAVLQLNWVWEHWPHAGRVVHVRERSGTGASHYERDTQTIAVPLHRRNEAWALRELVVLHELAHHFEPLDTELPPHGGEFVDRFVTLVEEVVGHEAGFVLRATMLQAGVSMR</sequence>
<name>A0A239KFM9_9NOCA</name>